<keyword evidence="3" id="KW-1185">Reference proteome</keyword>
<name>A0A267GIT4_9PLAT</name>
<gene>
    <name evidence="2" type="ORF">BOX15_Mlig011149g3</name>
</gene>
<protein>
    <submittedName>
        <fullName evidence="2">Uncharacterized protein</fullName>
    </submittedName>
</protein>
<feature type="region of interest" description="Disordered" evidence="1">
    <location>
        <begin position="23"/>
        <end position="51"/>
    </location>
</feature>
<dbReference type="AlphaFoldDB" id="A0A267GIT4"/>
<accession>A0A267GIT4</accession>
<sequence>MEQYEKDLAAYKQTDSYRAFQEKLKAQTAKAAQQQADRPSTSAPTAAKQLKKTANLGAAAAVPSAVVKQPKQEEVLQQQQQPQQLLHQQQPMMIVSQHQQQQQFLQPMQLQQLPAQYQLQQQQPIVLPMMGGAAAPAVSGGPGSLLPCLPPGTIALLAVTPQGAVPISLSSLQELAQQHQQRQLQQQQLPQLQQLQQQQQQQQQARPNLAQSAAELAANVQQVALAMSIETCSPEEAHQQLRDRVQAVQGLYRSQGQAQAFVPELQQQIDRILPAISHVRQEVLGKLQDIIRELIAPF</sequence>
<reference evidence="2 3" key="1">
    <citation type="submission" date="2017-06" db="EMBL/GenBank/DDBJ databases">
        <title>A platform for efficient transgenesis in Macrostomum lignano, a flatworm model organism for stem cell research.</title>
        <authorList>
            <person name="Berezikov E."/>
        </authorList>
    </citation>
    <scope>NUCLEOTIDE SEQUENCE [LARGE SCALE GENOMIC DNA]</scope>
    <source>
        <strain evidence="2">DV1</strain>
        <tissue evidence="2">Whole organism</tissue>
    </source>
</reference>
<feature type="compositionally biased region" description="Low complexity" evidence="1">
    <location>
        <begin position="26"/>
        <end position="36"/>
    </location>
</feature>
<organism evidence="2 3">
    <name type="scientific">Macrostomum lignano</name>
    <dbReference type="NCBI Taxonomy" id="282301"/>
    <lineage>
        <taxon>Eukaryota</taxon>
        <taxon>Metazoa</taxon>
        <taxon>Spiralia</taxon>
        <taxon>Lophotrochozoa</taxon>
        <taxon>Platyhelminthes</taxon>
        <taxon>Rhabditophora</taxon>
        <taxon>Macrostomorpha</taxon>
        <taxon>Macrostomida</taxon>
        <taxon>Macrostomidae</taxon>
        <taxon>Macrostomum</taxon>
    </lineage>
</organism>
<comment type="caution">
    <text evidence="2">The sequence shown here is derived from an EMBL/GenBank/DDBJ whole genome shotgun (WGS) entry which is preliminary data.</text>
</comment>
<dbReference type="EMBL" id="NIVC01000299">
    <property type="protein sequence ID" value="PAA85961.1"/>
    <property type="molecule type" value="Genomic_DNA"/>
</dbReference>
<evidence type="ECO:0000313" key="3">
    <source>
        <dbReference type="Proteomes" id="UP000215902"/>
    </source>
</evidence>
<evidence type="ECO:0000313" key="2">
    <source>
        <dbReference type="EMBL" id="PAA85961.1"/>
    </source>
</evidence>
<evidence type="ECO:0000256" key="1">
    <source>
        <dbReference type="SAM" id="MobiDB-lite"/>
    </source>
</evidence>
<proteinExistence type="predicted"/>
<dbReference type="Proteomes" id="UP000215902">
    <property type="component" value="Unassembled WGS sequence"/>
</dbReference>